<evidence type="ECO:0000313" key="2">
    <source>
        <dbReference type="Proteomes" id="UP000273786"/>
    </source>
</evidence>
<organism evidence="1 2">
    <name type="scientific">Mesorhizobium tamadayense</name>
    <dbReference type="NCBI Taxonomy" id="425306"/>
    <lineage>
        <taxon>Bacteria</taxon>
        <taxon>Pseudomonadati</taxon>
        <taxon>Pseudomonadota</taxon>
        <taxon>Alphaproteobacteria</taxon>
        <taxon>Hyphomicrobiales</taxon>
        <taxon>Phyllobacteriaceae</taxon>
        <taxon>Mesorhizobium</taxon>
    </lineage>
</organism>
<comment type="caution">
    <text evidence="1">The sequence shown here is derived from an EMBL/GenBank/DDBJ whole genome shotgun (WGS) entry which is preliminary data.</text>
</comment>
<evidence type="ECO:0000313" key="1">
    <source>
        <dbReference type="EMBL" id="RRH93663.1"/>
    </source>
</evidence>
<dbReference type="EMBL" id="RQXT01000049">
    <property type="protein sequence ID" value="RRH93663.1"/>
    <property type="molecule type" value="Genomic_DNA"/>
</dbReference>
<dbReference type="AlphaFoldDB" id="A0A3P3F4T8"/>
<proteinExistence type="predicted"/>
<reference evidence="1 2" key="1">
    <citation type="submission" date="2018-11" db="EMBL/GenBank/DDBJ databases">
        <title>the genome of Mesorhizobium tamadayense DSM 28320.</title>
        <authorList>
            <person name="Gao J."/>
        </authorList>
    </citation>
    <scope>NUCLEOTIDE SEQUENCE [LARGE SCALE GENOMIC DNA]</scope>
    <source>
        <strain evidence="1 2">DSM 28320</strain>
    </source>
</reference>
<accession>A0A3P3F4T8</accession>
<keyword evidence="2" id="KW-1185">Reference proteome</keyword>
<gene>
    <name evidence="1" type="ORF">EH240_29145</name>
</gene>
<dbReference type="OrthoDB" id="9985973at2"/>
<protein>
    <submittedName>
        <fullName evidence="1">Uncharacterized protein</fullName>
    </submittedName>
</protein>
<dbReference type="Proteomes" id="UP000273786">
    <property type="component" value="Unassembled WGS sequence"/>
</dbReference>
<name>A0A3P3F4T8_9HYPH</name>
<dbReference type="RefSeq" id="WP_125005056.1">
    <property type="nucleotide sequence ID" value="NZ_RQXT01000049.1"/>
</dbReference>
<sequence>MERDPQLVDPLRPLLEAISNSLRHVIKRVSDSRAAARYEGVIAKLPPHLRHDIGELDCTHRLLPLGKFNIHIRSR</sequence>